<feature type="signal peptide" evidence="2">
    <location>
        <begin position="1"/>
        <end position="18"/>
    </location>
</feature>
<dbReference type="AlphaFoldDB" id="A0A2D2DGC8"/>
<keyword evidence="5" id="KW-1185">Reference proteome</keyword>
<evidence type="ECO:0000256" key="2">
    <source>
        <dbReference type="SAM" id="SignalP"/>
    </source>
</evidence>
<dbReference type="InterPro" id="IPR025419">
    <property type="entry name" value="DUF4142"/>
</dbReference>
<evidence type="ECO:0000313" key="4">
    <source>
        <dbReference type="EMBL" id="ATQ74027.1"/>
    </source>
</evidence>
<sequence>MRGAGLAAVLCAALAVQAQTGGTQQSGSQGSTGQSGTGQSGTGQSGTAQGGTGQSGTGTTGAQSTSGQSATQGSTASGTGGAATVSSTDRKIVTDLAMANMSEIEAARTAQSKSQDDKIKKYAQQMIDDHTKALSEVQQLAQTKGITLPSTLDRAHKAKADKLAALSGDAFDRAYMAQAGVAEHKKTHSMLTRAQGRAKDADIKALVTRMTPTVDQHLNAAQELHGNKNNAKGSSGTATEKSGQ</sequence>
<evidence type="ECO:0000256" key="1">
    <source>
        <dbReference type="SAM" id="MobiDB-lite"/>
    </source>
</evidence>
<feature type="compositionally biased region" description="Polar residues" evidence="1">
    <location>
        <begin position="227"/>
        <end position="244"/>
    </location>
</feature>
<accession>A0A2D2DGC8</accession>
<reference evidence="4" key="1">
    <citation type="submission" date="2017-10" db="EMBL/GenBank/DDBJ databases">
        <title>Massilia psychrophilum sp. nov., a novel purple-pigmented bacterium isolated from Tianshan glacier, Xinjiang Municipality, China.</title>
        <authorList>
            <person name="Wang H."/>
        </authorList>
    </citation>
    <scope>NUCLEOTIDE SEQUENCE [LARGE SCALE GENOMIC DNA]</scope>
    <source>
        <strain evidence="4">B2</strain>
    </source>
</reference>
<dbReference type="KEGG" id="mass:CR152_05455"/>
<gene>
    <name evidence="4" type="ORF">CR152_05455</name>
</gene>
<organism evidence="4 5">
    <name type="scientific">Massilia violaceinigra</name>
    <dbReference type="NCBI Taxonomy" id="2045208"/>
    <lineage>
        <taxon>Bacteria</taxon>
        <taxon>Pseudomonadati</taxon>
        <taxon>Pseudomonadota</taxon>
        <taxon>Betaproteobacteria</taxon>
        <taxon>Burkholderiales</taxon>
        <taxon>Oxalobacteraceae</taxon>
        <taxon>Telluria group</taxon>
        <taxon>Massilia</taxon>
    </lineage>
</organism>
<feature type="compositionally biased region" description="Low complexity" evidence="1">
    <location>
        <begin position="60"/>
        <end position="86"/>
    </location>
</feature>
<proteinExistence type="predicted"/>
<dbReference type="Proteomes" id="UP000229897">
    <property type="component" value="Chromosome"/>
</dbReference>
<feature type="region of interest" description="Disordered" evidence="1">
    <location>
        <begin position="19"/>
        <end position="86"/>
    </location>
</feature>
<feature type="chain" id="PRO_5013588392" description="DUF4142 domain-containing protein" evidence="2">
    <location>
        <begin position="19"/>
        <end position="244"/>
    </location>
</feature>
<name>A0A2D2DGC8_9BURK</name>
<dbReference type="InterPro" id="IPR012347">
    <property type="entry name" value="Ferritin-like"/>
</dbReference>
<feature type="compositionally biased region" description="Gly residues" evidence="1">
    <location>
        <begin position="33"/>
        <end position="59"/>
    </location>
</feature>
<dbReference type="EMBL" id="CP024608">
    <property type="protein sequence ID" value="ATQ74027.1"/>
    <property type="molecule type" value="Genomic_DNA"/>
</dbReference>
<keyword evidence="2" id="KW-0732">Signal</keyword>
<evidence type="ECO:0000259" key="3">
    <source>
        <dbReference type="Pfam" id="PF13628"/>
    </source>
</evidence>
<dbReference type="PANTHER" id="PTHR38593:SF1">
    <property type="entry name" value="BLR2558 PROTEIN"/>
    <property type="match status" value="1"/>
</dbReference>
<feature type="domain" description="DUF4142" evidence="3">
    <location>
        <begin position="88"/>
        <end position="224"/>
    </location>
</feature>
<feature type="compositionally biased region" description="Low complexity" evidence="1">
    <location>
        <begin position="19"/>
        <end position="32"/>
    </location>
</feature>
<feature type="region of interest" description="Disordered" evidence="1">
    <location>
        <begin position="217"/>
        <end position="244"/>
    </location>
</feature>
<evidence type="ECO:0000313" key="5">
    <source>
        <dbReference type="Proteomes" id="UP000229897"/>
    </source>
</evidence>
<dbReference type="Pfam" id="PF13628">
    <property type="entry name" value="DUF4142"/>
    <property type="match status" value="1"/>
</dbReference>
<dbReference type="Gene3D" id="1.20.1260.10">
    <property type="match status" value="1"/>
</dbReference>
<dbReference type="PANTHER" id="PTHR38593">
    <property type="entry name" value="BLR2558 PROTEIN"/>
    <property type="match status" value="1"/>
</dbReference>
<protein>
    <recommendedName>
        <fullName evidence="3">DUF4142 domain-containing protein</fullName>
    </recommendedName>
</protein>